<dbReference type="EMBL" id="JABANO010032008">
    <property type="protein sequence ID" value="KAF4709317.1"/>
    <property type="molecule type" value="Genomic_DNA"/>
</dbReference>
<dbReference type="AlphaFoldDB" id="A0A7J6QM20"/>
<proteinExistence type="predicted"/>
<name>A0A7J6QM20_PEROL</name>
<reference evidence="2 3" key="1">
    <citation type="submission" date="2020-04" db="EMBL/GenBank/DDBJ databases">
        <title>Perkinsus olseni comparative genomics.</title>
        <authorList>
            <person name="Bogema D.R."/>
        </authorList>
    </citation>
    <scope>NUCLEOTIDE SEQUENCE [LARGE SCALE GENOMIC DNA]</scope>
    <source>
        <strain evidence="2 3">ATCC PRA-207</strain>
    </source>
</reference>
<comment type="caution">
    <text evidence="2">The sequence shown here is derived from an EMBL/GenBank/DDBJ whole genome shotgun (WGS) entry which is preliminary data.</text>
</comment>
<accession>A0A7J6QM20</accession>
<dbReference type="Proteomes" id="UP000553632">
    <property type="component" value="Unassembled WGS sequence"/>
</dbReference>
<feature type="compositionally biased region" description="Acidic residues" evidence="1">
    <location>
        <begin position="200"/>
        <end position="216"/>
    </location>
</feature>
<organism evidence="2 3">
    <name type="scientific">Perkinsus olseni</name>
    <name type="common">Perkinsus atlanticus</name>
    <dbReference type="NCBI Taxonomy" id="32597"/>
    <lineage>
        <taxon>Eukaryota</taxon>
        <taxon>Sar</taxon>
        <taxon>Alveolata</taxon>
        <taxon>Perkinsozoa</taxon>
        <taxon>Perkinsea</taxon>
        <taxon>Perkinsida</taxon>
        <taxon>Perkinsidae</taxon>
        <taxon>Perkinsus</taxon>
    </lineage>
</organism>
<protein>
    <submittedName>
        <fullName evidence="2">Uncharacterized protein</fullName>
    </submittedName>
</protein>
<gene>
    <name evidence="2" type="ORF">FOZ63_004397</name>
</gene>
<feature type="non-terminal residue" evidence="2">
    <location>
        <position position="1"/>
    </location>
</feature>
<keyword evidence="3" id="KW-1185">Reference proteome</keyword>
<evidence type="ECO:0000313" key="2">
    <source>
        <dbReference type="EMBL" id="KAF4709317.1"/>
    </source>
</evidence>
<evidence type="ECO:0000256" key="1">
    <source>
        <dbReference type="SAM" id="MobiDB-lite"/>
    </source>
</evidence>
<sequence length="309" mass="33112">PKDVSFTTVVSAGSPGSFLVGGSAGCVMIFTAVDLSAESTDDTKIPRKSAGVSSLSTTAWTCTPLSCPLAIPFLPALQSGSSTLRGSSAQLRPSTDALVSLQCFAVYWIPGYRHTLVSATTAPPIRRTMKGDGGEIEGSGRNISSERKIYLYVRCKYYHGAATAVSGDGEGTTETEATDWSSKRILGRLGLKPPLSVQESIDDESEDSEECSQGEDSTERDTNTSSQLSVVNSSKVQFYSILVMTLKPAGESLLNDDEDEEVGGRGQCQLVTRVEKVERICAIQIAGTVCTILSLANIFRLDFIFYHYN</sequence>
<evidence type="ECO:0000313" key="3">
    <source>
        <dbReference type="Proteomes" id="UP000553632"/>
    </source>
</evidence>
<feature type="region of interest" description="Disordered" evidence="1">
    <location>
        <begin position="196"/>
        <end position="226"/>
    </location>
</feature>